<dbReference type="EMBL" id="JASCZI010212476">
    <property type="protein sequence ID" value="MED6199563.1"/>
    <property type="molecule type" value="Genomic_DNA"/>
</dbReference>
<comment type="caution">
    <text evidence="2">The sequence shown here is derived from an EMBL/GenBank/DDBJ whole genome shotgun (WGS) entry which is preliminary data.</text>
</comment>
<evidence type="ECO:0000256" key="1">
    <source>
        <dbReference type="SAM" id="MobiDB-lite"/>
    </source>
</evidence>
<reference evidence="2 3" key="1">
    <citation type="journal article" date="2023" name="Plants (Basel)">
        <title>Bridging the Gap: Combining Genomics and Transcriptomics Approaches to Understand Stylosanthes scabra, an Orphan Legume from the Brazilian Caatinga.</title>
        <authorList>
            <person name="Ferreira-Neto J.R.C."/>
            <person name="da Silva M.D."/>
            <person name="Binneck E."/>
            <person name="de Melo N.F."/>
            <person name="da Silva R.H."/>
            <person name="de Melo A.L.T.M."/>
            <person name="Pandolfi V."/>
            <person name="Bustamante F.O."/>
            <person name="Brasileiro-Vidal A.C."/>
            <person name="Benko-Iseppon A.M."/>
        </authorList>
    </citation>
    <scope>NUCLEOTIDE SEQUENCE [LARGE SCALE GENOMIC DNA]</scope>
    <source>
        <tissue evidence="2">Leaves</tissue>
    </source>
</reference>
<protein>
    <submittedName>
        <fullName evidence="2">Uncharacterized protein</fullName>
    </submittedName>
</protein>
<evidence type="ECO:0000313" key="3">
    <source>
        <dbReference type="Proteomes" id="UP001341840"/>
    </source>
</evidence>
<accession>A0ABU6XSK7</accession>
<feature type="region of interest" description="Disordered" evidence="1">
    <location>
        <begin position="29"/>
        <end position="69"/>
    </location>
</feature>
<name>A0ABU6XSK7_9FABA</name>
<feature type="compositionally biased region" description="Low complexity" evidence="1">
    <location>
        <begin position="31"/>
        <end position="42"/>
    </location>
</feature>
<organism evidence="2 3">
    <name type="scientific">Stylosanthes scabra</name>
    <dbReference type="NCBI Taxonomy" id="79078"/>
    <lineage>
        <taxon>Eukaryota</taxon>
        <taxon>Viridiplantae</taxon>
        <taxon>Streptophyta</taxon>
        <taxon>Embryophyta</taxon>
        <taxon>Tracheophyta</taxon>
        <taxon>Spermatophyta</taxon>
        <taxon>Magnoliopsida</taxon>
        <taxon>eudicotyledons</taxon>
        <taxon>Gunneridae</taxon>
        <taxon>Pentapetalae</taxon>
        <taxon>rosids</taxon>
        <taxon>fabids</taxon>
        <taxon>Fabales</taxon>
        <taxon>Fabaceae</taxon>
        <taxon>Papilionoideae</taxon>
        <taxon>50 kb inversion clade</taxon>
        <taxon>dalbergioids sensu lato</taxon>
        <taxon>Dalbergieae</taxon>
        <taxon>Pterocarpus clade</taxon>
        <taxon>Stylosanthes</taxon>
    </lineage>
</organism>
<feature type="compositionally biased region" description="Polar residues" evidence="1">
    <location>
        <begin position="43"/>
        <end position="54"/>
    </location>
</feature>
<gene>
    <name evidence="2" type="ORF">PIB30_077100</name>
</gene>
<keyword evidence="3" id="KW-1185">Reference proteome</keyword>
<sequence length="188" mass="20699">MTNPFPSDKSDDKLKYTFIDEGPLSFAETVSLSPPTLSSNPNRHPTQTATTTLDNPREQHRRQGRTTTPCSGEAFRVFVAGEDRTAAVRRKNDLRRRVRHSIVGTWSSSPASILSLCFCLSLTRLALPQPPPSPSLHAATGVIPAAVPRRLHPPPALLQIQLLKQVGAGRRWSNGSFLKTLVCWKIAE</sequence>
<dbReference type="Proteomes" id="UP001341840">
    <property type="component" value="Unassembled WGS sequence"/>
</dbReference>
<proteinExistence type="predicted"/>
<evidence type="ECO:0000313" key="2">
    <source>
        <dbReference type="EMBL" id="MED6199563.1"/>
    </source>
</evidence>